<protein>
    <submittedName>
        <fullName evidence="1">Uncharacterized protein</fullName>
    </submittedName>
</protein>
<dbReference type="Proteomes" id="UP000193144">
    <property type="component" value="Unassembled WGS sequence"/>
</dbReference>
<reference evidence="1 2" key="1">
    <citation type="submission" date="2016-07" db="EMBL/GenBank/DDBJ databases">
        <title>Pervasive Adenine N6-methylation of Active Genes in Fungi.</title>
        <authorList>
            <consortium name="DOE Joint Genome Institute"/>
            <person name="Mondo S.J."/>
            <person name="Dannebaum R.O."/>
            <person name="Kuo R.C."/>
            <person name="Labutti K."/>
            <person name="Haridas S."/>
            <person name="Kuo A."/>
            <person name="Salamov A."/>
            <person name="Ahrendt S.R."/>
            <person name="Lipzen A."/>
            <person name="Sullivan W."/>
            <person name="Andreopoulos W.B."/>
            <person name="Clum A."/>
            <person name="Lindquist E."/>
            <person name="Daum C."/>
            <person name="Ramamoorthy G.K."/>
            <person name="Gryganskyi A."/>
            <person name="Culley D."/>
            <person name="Magnuson J.K."/>
            <person name="James T.Y."/>
            <person name="O'Malley M.A."/>
            <person name="Stajich J.E."/>
            <person name="Spatafora J.W."/>
            <person name="Visel A."/>
            <person name="Grigoriev I.V."/>
        </authorList>
    </citation>
    <scope>NUCLEOTIDE SEQUENCE [LARGE SCALE GENOMIC DNA]</scope>
    <source>
        <strain evidence="1 2">CBS 115471</strain>
    </source>
</reference>
<gene>
    <name evidence="1" type="ORF">BCR34DRAFT_566257</name>
</gene>
<comment type="caution">
    <text evidence="1">The sequence shown here is derived from an EMBL/GenBank/DDBJ whole genome shotgun (WGS) entry which is preliminary data.</text>
</comment>
<sequence>MSQIQILLLSIYSNLFNRGTAAPSFRASAAWRQYGPKHRIFFHAARLSRERLYNMVYHINFLSIRKEALKRIIPSSRLDFRPENLLATSQIAEKLRMPDPIVDFMAVFRTREAMLEPGRGILV</sequence>
<dbReference type="EMBL" id="MCFA01000069">
    <property type="protein sequence ID" value="ORY10709.1"/>
    <property type="molecule type" value="Genomic_DNA"/>
</dbReference>
<accession>A0A1Y1ZKI8</accession>
<proteinExistence type="predicted"/>
<evidence type="ECO:0000313" key="1">
    <source>
        <dbReference type="EMBL" id="ORY10709.1"/>
    </source>
</evidence>
<dbReference type="AlphaFoldDB" id="A0A1Y1ZKI8"/>
<evidence type="ECO:0000313" key="2">
    <source>
        <dbReference type="Proteomes" id="UP000193144"/>
    </source>
</evidence>
<name>A0A1Y1ZKI8_9PLEO</name>
<keyword evidence="2" id="KW-1185">Reference proteome</keyword>
<organism evidence="1 2">
    <name type="scientific">Clohesyomyces aquaticus</name>
    <dbReference type="NCBI Taxonomy" id="1231657"/>
    <lineage>
        <taxon>Eukaryota</taxon>
        <taxon>Fungi</taxon>
        <taxon>Dikarya</taxon>
        <taxon>Ascomycota</taxon>
        <taxon>Pezizomycotina</taxon>
        <taxon>Dothideomycetes</taxon>
        <taxon>Pleosporomycetidae</taxon>
        <taxon>Pleosporales</taxon>
        <taxon>Lindgomycetaceae</taxon>
        <taxon>Clohesyomyces</taxon>
    </lineage>
</organism>